<dbReference type="PANTHER" id="PTHR37729">
    <property type="entry name" value="NEUROFILAMENT PROTEIN-LIKE PROTEIN"/>
    <property type="match status" value="1"/>
</dbReference>
<reference evidence="2" key="1">
    <citation type="journal article" date="2014" name="Nat. Commun.">
        <title>The tobacco genome sequence and its comparison with those of tomato and potato.</title>
        <authorList>
            <person name="Sierro N."/>
            <person name="Battey J.N."/>
            <person name="Ouadi S."/>
            <person name="Bakaher N."/>
            <person name="Bovet L."/>
            <person name="Willig A."/>
            <person name="Goepfert S."/>
            <person name="Peitsch M.C."/>
            <person name="Ivanov N.V."/>
        </authorList>
    </citation>
    <scope>NUCLEOTIDE SEQUENCE [LARGE SCALE GENOMIC DNA]</scope>
</reference>
<dbReference type="PaxDb" id="4097-A0A1S4BEY2"/>
<dbReference type="STRING" id="4097.A0A1S4BEY2"/>
<evidence type="ECO:0000313" key="3">
    <source>
        <dbReference type="RefSeq" id="XP_016487490.1"/>
    </source>
</evidence>
<dbReference type="GeneID" id="107807598"/>
<feature type="compositionally biased region" description="Acidic residues" evidence="1">
    <location>
        <begin position="136"/>
        <end position="148"/>
    </location>
</feature>
<accession>A0A1S4BEY2</accession>
<feature type="compositionally biased region" description="Basic and acidic residues" evidence="1">
    <location>
        <begin position="46"/>
        <end position="75"/>
    </location>
</feature>
<organism evidence="2 3">
    <name type="scientific">Nicotiana tabacum</name>
    <name type="common">Common tobacco</name>
    <dbReference type="NCBI Taxonomy" id="4097"/>
    <lineage>
        <taxon>Eukaryota</taxon>
        <taxon>Viridiplantae</taxon>
        <taxon>Streptophyta</taxon>
        <taxon>Embryophyta</taxon>
        <taxon>Tracheophyta</taxon>
        <taxon>Spermatophyta</taxon>
        <taxon>Magnoliopsida</taxon>
        <taxon>eudicotyledons</taxon>
        <taxon>Gunneridae</taxon>
        <taxon>Pentapetalae</taxon>
        <taxon>asterids</taxon>
        <taxon>lamiids</taxon>
        <taxon>Solanales</taxon>
        <taxon>Solanaceae</taxon>
        <taxon>Nicotianoideae</taxon>
        <taxon>Nicotianeae</taxon>
        <taxon>Nicotiana</taxon>
    </lineage>
</organism>
<protein>
    <submittedName>
        <fullName evidence="3">Neurofilament heavy polypeptide isoform X1</fullName>
    </submittedName>
    <submittedName>
        <fullName evidence="3">Uncharacterized protein LOC107807598 isoform X1</fullName>
    </submittedName>
</protein>
<dbReference type="KEGG" id="nta:107807598"/>
<dbReference type="PANTHER" id="PTHR37729:SF1">
    <property type="entry name" value="NEUROFILAMENT PROTEIN-LIKE PROTEIN"/>
    <property type="match status" value="1"/>
</dbReference>
<feature type="region of interest" description="Disordered" evidence="1">
    <location>
        <begin position="431"/>
        <end position="451"/>
    </location>
</feature>
<name>A0A1S4BEY2_TOBAC</name>
<evidence type="ECO:0000313" key="2">
    <source>
        <dbReference type="Proteomes" id="UP000790787"/>
    </source>
</evidence>
<dbReference type="RefSeq" id="XP_016487490.1">
    <property type="nucleotide sequence ID" value="XM_016632004.1"/>
</dbReference>
<dbReference type="Proteomes" id="UP000790787">
    <property type="component" value="Chromosome 9"/>
</dbReference>
<sequence length="451" mass="50146">MATETVSSDHPEQVEKEVHEEVKTMEEKNNEVKPKEDCPIPVVSESVEKIHTESESPANEEIKKSDEEEKPKAEEPAQTVIEEIKKKADEDEKPTTEEVKKTDDAETPKAEQQPAATTATEEVNKHVVVLNKESAPEPEAESVPEEAGDVVKGELESEKVEIPQKESEKELQDKPTIESVEADEDKKEQVEELQANEPVKAVAKEEEVSEADQNKETSLEPVANVQDKLAEQPEVTEKIEQEPAETKSEDTEAVIPKEEETEAPLKEEVEKVEENDIKDVKANQEDEKKSVVTEAKEVETSELTEKAPEVKIASRGTELIAENGNNEEENNVTTEVTEATEVEKKVDEATATVTEKSVEEPQKPETETKVEEETAGEVEPKLEQEVKIDAAKDGEERKTLEEAFKEEIPAKTKQSNNLISKMKQSLVKAKKAIIGKSPSSKSETKNEVTAK</sequence>
<gene>
    <name evidence="3" type="primary">LOC107807598</name>
</gene>
<feature type="compositionally biased region" description="Low complexity" evidence="1">
    <location>
        <begin position="110"/>
        <end position="121"/>
    </location>
</feature>
<feature type="compositionally biased region" description="Basic and acidic residues" evidence="1">
    <location>
        <begin position="356"/>
        <end position="382"/>
    </location>
</feature>
<feature type="region of interest" description="Disordered" evidence="1">
    <location>
        <begin position="1"/>
        <end position="382"/>
    </location>
</feature>
<dbReference type="AlphaFoldDB" id="A0A1S4BEY2"/>
<feature type="compositionally biased region" description="Basic and acidic residues" evidence="1">
    <location>
        <begin position="228"/>
        <end position="309"/>
    </location>
</feature>
<feature type="compositionally biased region" description="Basic and acidic residues" evidence="1">
    <location>
        <begin position="7"/>
        <end position="38"/>
    </location>
</feature>
<feature type="compositionally biased region" description="Basic and acidic residues" evidence="1">
    <location>
        <begin position="82"/>
        <end position="109"/>
    </location>
</feature>
<feature type="compositionally biased region" description="Basic and acidic residues" evidence="1">
    <location>
        <begin position="442"/>
        <end position="451"/>
    </location>
</feature>
<proteinExistence type="predicted"/>
<dbReference type="OMA" id="EIESHQG"/>
<keyword evidence="2" id="KW-1185">Reference proteome</keyword>
<dbReference type="RefSeq" id="XP_016487490.1">
    <property type="nucleotide sequence ID" value="XM_016632004.2"/>
</dbReference>
<feature type="compositionally biased region" description="Basic and acidic residues" evidence="1">
    <location>
        <begin position="149"/>
        <end position="176"/>
    </location>
</feature>
<dbReference type="OrthoDB" id="1304274at2759"/>
<reference evidence="3" key="2">
    <citation type="submission" date="2025-08" db="UniProtKB">
        <authorList>
            <consortium name="RefSeq"/>
        </authorList>
    </citation>
    <scope>IDENTIFICATION</scope>
    <source>
        <tissue evidence="3">Leaf</tissue>
    </source>
</reference>
<feature type="compositionally biased region" description="Basic and acidic residues" evidence="1">
    <location>
        <begin position="202"/>
        <end position="218"/>
    </location>
</feature>
<evidence type="ECO:0000256" key="1">
    <source>
        <dbReference type="SAM" id="MobiDB-lite"/>
    </source>
</evidence>